<feature type="region of interest" description="Disordered" evidence="1">
    <location>
        <begin position="273"/>
        <end position="316"/>
    </location>
</feature>
<feature type="compositionally biased region" description="Low complexity" evidence="1">
    <location>
        <begin position="194"/>
        <end position="211"/>
    </location>
</feature>
<reference evidence="2" key="1">
    <citation type="submission" date="2021-02" db="EMBL/GenBank/DDBJ databases">
        <authorList>
            <person name="Dougan E. K."/>
            <person name="Rhodes N."/>
            <person name="Thang M."/>
            <person name="Chan C."/>
        </authorList>
    </citation>
    <scope>NUCLEOTIDE SEQUENCE</scope>
</reference>
<proteinExistence type="predicted"/>
<feature type="region of interest" description="Disordered" evidence="1">
    <location>
        <begin position="329"/>
        <end position="402"/>
    </location>
</feature>
<feature type="compositionally biased region" description="Pro residues" evidence="1">
    <location>
        <begin position="174"/>
        <end position="187"/>
    </location>
</feature>
<feature type="compositionally biased region" description="Basic and acidic residues" evidence="1">
    <location>
        <begin position="356"/>
        <end position="366"/>
    </location>
</feature>
<evidence type="ECO:0000256" key="1">
    <source>
        <dbReference type="SAM" id="MobiDB-lite"/>
    </source>
</evidence>
<dbReference type="Proteomes" id="UP000604046">
    <property type="component" value="Unassembled WGS sequence"/>
</dbReference>
<organism evidence="2 3">
    <name type="scientific">Symbiodinium natans</name>
    <dbReference type="NCBI Taxonomy" id="878477"/>
    <lineage>
        <taxon>Eukaryota</taxon>
        <taxon>Sar</taxon>
        <taxon>Alveolata</taxon>
        <taxon>Dinophyceae</taxon>
        <taxon>Suessiales</taxon>
        <taxon>Symbiodiniaceae</taxon>
        <taxon>Symbiodinium</taxon>
    </lineage>
</organism>
<name>A0A812KN37_9DINO</name>
<sequence length="402" mass="43078">MRFEEAHKGSFQQEVGPLHDNVDEWEMEATLPALAVQLRHGETPGRSSLAKKKTAAAPETSWQLEEAEVCVPVPPVSPAAQASPSGQMSAASEELLHLPLSHEAGSSKAGDDNSPLSEPIVQAVSKAEPFPSDVEVSTSTQLMLLTWARWGRNAWRIKQEDQIKQMQHRRFPRTPAPPREPLSPQPTPRERLTETPGSTPSGSPASRPRTGAAAWRAGGELGMGTTVHSREGRSEGRDERNDRFAFAELREEQRDSMAQQGARTKLVRALGGNAATAHSTGTPGFGVDTPGFPASGAASADASVASSGVASPVKGGQMSPWILEAEALCEESEEDASPGGGWSLDPGPDNLLVIEEELHGQQKKVEPAAQANEDQEVLDEDELERVEMFEESPSKKSTQAQA</sequence>
<gene>
    <name evidence="2" type="primary">FEN1</name>
    <name evidence="2" type="ORF">SNAT2548_LOCUS8927</name>
</gene>
<accession>A0A812KN37</accession>
<dbReference type="EMBL" id="CAJNDS010000669">
    <property type="protein sequence ID" value="CAE7227096.1"/>
    <property type="molecule type" value="Genomic_DNA"/>
</dbReference>
<evidence type="ECO:0000313" key="2">
    <source>
        <dbReference type="EMBL" id="CAE7227096.1"/>
    </source>
</evidence>
<keyword evidence="3" id="KW-1185">Reference proteome</keyword>
<comment type="caution">
    <text evidence="2">The sequence shown here is derived from an EMBL/GenBank/DDBJ whole genome shotgun (WGS) entry which is preliminary data.</text>
</comment>
<protein>
    <submittedName>
        <fullName evidence="2">FEN1 protein</fullName>
    </submittedName>
</protein>
<feature type="compositionally biased region" description="Basic and acidic residues" evidence="1">
    <location>
        <begin position="228"/>
        <end position="241"/>
    </location>
</feature>
<feature type="region of interest" description="Disordered" evidence="1">
    <location>
        <begin position="162"/>
        <end position="241"/>
    </location>
</feature>
<evidence type="ECO:0000313" key="3">
    <source>
        <dbReference type="Proteomes" id="UP000604046"/>
    </source>
</evidence>
<dbReference type="OrthoDB" id="441023at2759"/>
<feature type="compositionally biased region" description="Acidic residues" evidence="1">
    <location>
        <begin position="373"/>
        <end position="384"/>
    </location>
</feature>
<dbReference type="AlphaFoldDB" id="A0A812KN37"/>
<feature type="compositionally biased region" description="Basic and acidic residues" evidence="1">
    <location>
        <begin position="385"/>
        <end position="394"/>
    </location>
</feature>
<feature type="compositionally biased region" description="Low complexity" evidence="1">
    <location>
        <begin position="290"/>
        <end position="313"/>
    </location>
</feature>
<feature type="region of interest" description="Disordered" evidence="1">
    <location>
        <begin position="40"/>
        <end position="60"/>
    </location>
</feature>